<dbReference type="PANTHER" id="PTHR22789">
    <property type="entry name" value="FUCULOSE PHOSPHATE ALDOLASE"/>
    <property type="match status" value="1"/>
</dbReference>
<dbReference type="InterPro" id="IPR050197">
    <property type="entry name" value="Aldolase_class_II_sugar_metab"/>
</dbReference>
<evidence type="ECO:0000256" key="2">
    <source>
        <dbReference type="ARBA" id="ARBA00023239"/>
    </source>
</evidence>
<keyword evidence="1" id="KW-0479">Metal-binding</keyword>
<gene>
    <name evidence="4" type="ORF">DIT26_05500</name>
</gene>
<dbReference type="GO" id="GO:0016832">
    <property type="term" value="F:aldehyde-lyase activity"/>
    <property type="evidence" value="ECO:0007669"/>
    <property type="project" value="TreeGrafter"/>
</dbReference>
<comment type="caution">
    <text evidence="4">The sequence shown here is derived from an EMBL/GenBank/DDBJ whole genome shotgun (WGS) entry which is preliminary data.</text>
</comment>
<evidence type="ECO:0000313" key="5">
    <source>
        <dbReference type="Proteomes" id="UP000264215"/>
    </source>
</evidence>
<accession>A0A3D3TPK5</accession>
<evidence type="ECO:0000259" key="3">
    <source>
        <dbReference type="SMART" id="SM01007"/>
    </source>
</evidence>
<feature type="domain" description="Class II aldolase/adducin N-terminal" evidence="3">
    <location>
        <begin position="8"/>
        <end position="184"/>
    </location>
</feature>
<dbReference type="SUPFAM" id="SSF53639">
    <property type="entry name" value="AraD/HMP-PK domain-like"/>
    <property type="match status" value="1"/>
</dbReference>
<dbReference type="EMBL" id="DQBS01000130">
    <property type="protein sequence ID" value="HCO70025.1"/>
    <property type="molecule type" value="Genomic_DNA"/>
</dbReference>
<dbReference type="GO" id="GO:0046872">
    <property type="term" value="F:metal ion binding"/>
    <property type="evidence" value="ECO:0007669"/>
    <property type="project" value="UniProtKB-KW"/>
</dbReference>
<proteinExistence type="predicted"/>
<evidence type="ECO:0000313" key="4">
    <source>
        <dbReference type="EMBL" id="HCO70025.1"/>
    </source>
</evidence>
<name>A0A3D3TPK5_9BACT</name>
<dbReference type="Proteomes" id="UP000264215">
    <property type="component" value="Unassembled WGS sequence"/>
</dbReference>
<dbReference type="GO" id="GO:0005829">
    <property type="term" value="C:cytosol"/>
    <property type="evidence" value="ECO:0007669"/>
    <property type="project" value="TreeGrafter"/>
</dbReference>
<organism evidence="4 5">
    <name type="scientific">Mesotoga infera</name>
    <dbReference type="NCBI Taxonomy" id="1236046"/>
    <lineage>
        <taxon>Bacteria</taxon>
        <taxon>Thermotogati</taxon>
        <taxon>Thermotogota</taxon>
        <taxon>Thermotogae</taxon>
        <taxon>Kosmotogales</taxon>
        <taxon>Kosmotogaceae</taxon>
        <taxon>Mesotoga</taxon>
    </lineage>
</organism>
<dbReference type="InterPro" id="IPR036409">
    <property type="entry name" value="Aldolase_II/adducin_N_sf"/>
</dbReference>
<sequence length="214" mass="23219">MNREEFAGLVLDACRRMEDRGMTVGTWGNISVRVNGESFLITPSGMSYGSLKIDDIVMADMKGNIIDSKRKPSIEHALHRMIYSHRLDVGAVIHTHPQYSTAFAIARKDIPAVSEELVQIIGEGVKCAEYALPGTEKLAANVVSALGSNNAALLANHGAVCVGSSLTDAFKVAEVLEKSAKTIIMATIIGTPRAISHDECLKMQDFVKYHYGQK</sequence>
<dbReference type="InterPro" id="IPR001303">
    <property type="entry name" value="Aldolase_II/adducin_N"/>
</dbReference>
<evidence type="ECO:0000256" key="1">
    <source>
        <dbReference type="ARBA" id="ARBA00022723"/>
    </source>
</evidence>
<reference evidence="4 5" key="1">
    <citation type="journal article" date="2018" name="Nat. Biotechnol.">
        <title>A standardized bacterial taxonomy based on genome phylogeny substantially revises the tree of life.</title>
        <authorList>
            <person name="Parks D.H."/>
            <person name="Chuvochina M."/>
            <person name="Waite D.W."/>
            <person name="Rinke C."/>
            <person name="Skarshewski A."/>
            <person name="Chaumeil P.A."/>
            <person name="Hugenholtz P."/>
        </authorList>
    </citation>
    <scope>NUCLEOTIDE SEQUENCE [LARGE SCALE GENOMIC DNA]</scope>
    <source>
        <strain evidence="4">UBA9905</strain>
    </source>
</reference>
<dbReference type="GO" id="GO:0019323">
    <property type="term" value="P:pentose catabolic process"/>
    <property type="evidence" value="ECO:0007669"/>
    <property type="project" value="TreeGrafter"/>
</dbReference>
<dbReference type="Pfam" id="PF00596">
    <property type="entry name" value="Aldolase_II"/>
    <property type="match status" value="1"/>
</dbReference>
<protein>
    <submittedName>
        <fullName evidence="4">Class II aldolase</fullName>
    </submittedName>
</protein>
<keyword evidence="2" id="KW-0456">Lyase</keyword>
<dbReference type="SMART" id="SM01007">
    <property type="entry name" value="Aldolase_II"/>
    <property type="match status" value="1"/>
</dbReference>
<dbReference type="PANTHER" id="PTHR22789:SF0">
    <property type="entry name" value="3-OXO-TETRONATE 4-PHOSPHATE DECARBOXYLASE-RELATED"/>
    <property type="match status" value="1"/>
</dbReference>
<dbReference type="AlphaFoldDB" id="A0A3D3TPK5"/>
<dbReference type="Gene3D" id="3.40.225.10">
    <property type="entry name" value="Class II aldolase/adducin N-terminal domain"/>
    <property type="match status" value="1"/>
</dbReference>